<organism evidence="1 2">
    <name type="scientific">Araneus ventricosus</name>
    <name type="common">Orbweaver spider</name>
    <name type="synonym">Epeira ventricosa</name>
    <dbReference type="NCBI Taxonomy" id="182803"/>
    <lineage>
        <taxon>Eukaryota</taxon>
        <taxon>Metazoa</taxon>
        <taxon>Ecdysozoa</taxon>
        <taxon>Arthropoda</taxon>
        <taxon>Chelicerata</taxon>
        <taxon>Arachnida</taxon>
        <taxon>Araneae</taxon>
        <taxon>Araneomorphae</taxon>
        <taxon>Entelegynae</taxon>
        <taxon>Araneoidea</taxon>
        <taxon>Araneidae</taxon>
        <taxon>Araneus</taxon>
    </lineage>
</organism>
<dbReference type="OrthoDB" id="10543074at2759"/>
<evidence type="ECO:0000313" key="2">
    <source>
        <dbReference type="Proteomes" id="UP000499080"/>
    </source>
</evidence>
<reference evidence="1 2" key="1">
    <citation type="journal article" date="2019" name="Sci. Rep.">
        <title>Orb-weaving spider Araneus ventricosus genome elucidates the spidroin gene catalogue.</title>
        <authorList>
            <person name="Kono N."/>
            <person name="Nakamura H."/>
            <person name="Ohtoshi R."/>
            <person name="Moran D.A.P."/>
            <person name="Shinohara A."/>
            <person name="Yoshida Y."/>
            <person name="Fujiwara M."/>
            <person name="Mori M."/>
            <person name="Tomita M."/>
            <person name="Arakawa K."/>
        </authorList>
    </citation>
    <scope>NUCLEOTIDE SEQUENCE [LARGE SCALE GENOMIC DNA]</scope>
</reference>
<dbReference type="AlphaFoldDB" id="A0A4Y2E095"/>
<sequence length="189" mass="20508">MAESPPNRMILPPKGSLHFVRSCKSLSTAKKAWTCVMGASSHTINFVLSNVSASFVLGFKLQVDVAFKSIGILKTEWAVLPHINRAAAIPVDTTGIKSSPLPRIVQHSTLYAQGLLPVRTSREALVSKVGLGGAKDCHRKSNVPLNVYFPQRHDVLREVGDISEIAEAGGFIDTDHGMEARLRFKGSFS</sequence>
<comment type="caution">
    <text evidence="1">The sequence shown here is derived from an EMBL/GenBank/DDBJ whole genome shotgun (WGS) entry which is preliminary data.</text>
</comment>
<accession>A0A4Y2E095</accession>
<proteinExistence type="predicted"/>
<gene>
    <name evidence="1" type="ORF">AVEN_183973_1</name>
</gene>
<dbReference type="EMBL" id="BGPR01000481">
    <property type="protein sequence ID" value="GBM22540.1"/>
    <property type="molecule type" value="Genomic_DNA"/>
</dbReference>
<keyword evidence="2" id="KW-1185">Reference proteome</keyword>
<name>A0A4Y2E095_ARAVE</name>
<protein>
    <submittedName>
        <fullName evidence="1">Uncharacterized protein</fullName>
    </submittedName>
</protein>
<dbReference type="Proteomes" id="UP000499080">
    <property type="component" value="Unassembled WGS sequence"/>
</dbReference>
<evidence type="ECO:0000313" key="1">
    <source>
        <dbReference type="EMBL" id="GBM22540.1"/>
    </source>
</evidence>